<feature type="compositionally biased region" description="Low complexity" evidence="1">
    <location>
        <begin position="305"/>
        <end position="318"/>
    </location>
</feature>
<evidence type="ECO:0000313" key="3">
    <source>
        <dbReference type="Proteomes" id="UP000001554"/>
    </source>
</evidence>
<feature type="domain" description="SBF1/SBF2" evidence="2">
    <location>
        <begin position="448"/>
        <end position="560"/>
    </location>
</feature>
<dbReference type="InterPro" id="IPR039872">
    <property type="entry name" value="KIAA0513"/>
</dbReference>
<feature type="compositionally biased region" description="Basic and acidic residues" evidence="1">
    <location>
        <begin position="360"/>
        <end position="376"/>
    </location>
</feature>
<evidence type="ECO:0000313" key="4">
    <source>
        <dbReference type="RefSeq" id="XP_035680283.1"/>
    </source>
</evidence>
<feature type="compositionally biased region" description="Basic and acidic residues" evidence="1">
    <location>
        <begin position="86"/>
        <end position="99"/>
    </location>
</feature>
<evidence type="ECO:0000256" key="1">
    <source>
        <dbReference type="SAM" id="MobiDB-lite"/>
    </source>
</evidence>
<dbReference type="Proteomes" id="UP000001554">
    <property type="component" value="Chromosome 6"/>
</dbReference>
<dbReference type="Pfam" id="PF12335">
    <property type="entry name" value="SBF2"/>
    <property type="match status" value="1"/>
</dbReference>
<name>A0A9J7LDQ2_BRAFL</name>
<feature type="compositionally biased region" description="Basic and acidic residues" evidence="1">
    <location>
        <begin position="652"/>
        <end position="662"/>
    </location>
</feature>
<dbReference type="AlphaFoldDB" id="A0A9J7LDQ2"/>
<dbReference type="OMA" id="KPTEHIE"/>
<reference evidence="3" key="1">
    <citation type="journal article" date="2020" name="Nat. Ecol. Evol.">
        <title>Deeply conserved synteny resolves early events in vertebrate evolution.</title>
        <authorList>
            <person name="Simakov O."/>
            <person name="Marletaz F."/>
            <person name="Yue J.X."/>
            <person name="O'Connell B."/>
            <person name="Jenkins J."/>
            <person name="Brandt A."/>
            <person name="Calef R."/>
            <person name="Tung C.H."/>
            <person name="Huang T.K."/>
            <person name="Schmutz J."/>
            <person name="Satoh N."/>
            <person name="Yu J.K."/>
            <person name="Putnam N.H."/>
            <person name="Green R.E."/>
            <person name="Rokhsar D.S."/>
        </authorList>
    </citation>
    <scope>NUCLEOTIDE SEQUENCE [LARGE SCALE GENOMIC DNA]</scope>
    <source>
        <strain evidence="3">S238N-H82</strain>
    </source>
</reference>
<feature type="compositionally biased region" description="Pro residues" evidence="1">
    <location>
        <begin position="634"/>
        <end position="651"/>
    </location>
</feature>
<feature type="compositionally biased region" description="Polar residues" evidence="1">
    <location>
        <begin position="677"/>
        <end position="691"/>
    </location>
</feature>
<feature type="region of interest" description="Disordered" evidence="1">
    <location>
        <begin position="220"/>
        <end position="405"/>
    </location>
</feature>
<feature type="region of interest" description="Disordered" evidence="1">
    <location>
        <begin position="623"/>
        <end position="698"/>
    </location>
</feature>
<dbReference type="PANTHER" id="PTHR13663">
    <property type="entry name" value="SIMILAR TO RIKEN CDNA 6430548M08"/>
    <property type="match status" value="1"/>
</dbReference>
<gene>
    <name evidence="4 5" type="primary">LOC118418461</name>
</gene>
<evidence type="ECO:0000313" key="5">
    <source>
        <dbReference type="RefSeq" id="XP_035680285.1"/>
    </source>
</evidence>
<proteinExistence type="predicted"/>
<dbReference type="KEGG" id="bfo:118418461"/>
<organism evidence="3 4">
    <name type="scientific">Branchiostoma floridae</name>
    <name type="common">Florida lancelet</name>
    <name type="synonym">Amphioxus</name>
    <dbReference type="NCBI Taxonomy" id="7739"/>
    <lineage>
        <taxon>Eukaryota</taxon>
        <taxon>Metazoa</taxon>
        <taxon>Chordata</taxon>
        <taxon>Cephalochordata</taxon>
        <taxon>Leptocardii</taxon>
        <taxon>Amphioxiformes</taxon>
        <taxon>Branchiostomatidae</taxon>
        <taxon>Branchiostoma</taxon>
    </lineage>
</organism>
<dbReference type="PANTHER" id="PTHR13663:SF2">
    <property type="entry name" value="SIMILAR TO RIKEN CDNA 6430548M08"/>
    <property type="match status" value="1"/>
</dbReference>
<evidence type="ECO:0000259" key="2">
    <source>
        <dbReference type="Pfam" id="PF12335"/>
    </source>
</evidence>
<dbReference type="OrthoDB" id="6155050at2759"/>
<dbReference type="RefSeq" id="XP_035680283.1">
    <property type="nucleotide sequence ID" value="XM_035824390.1"/>
</dbReference>
<feature type="compositionally biased region" description="Basic and acidic residues" evidence="1">
    <location>
        <begin position="128"/>
        <end position="150"/>
    </location>
</feature>
<feature type="region of interest" description="Disordered" evidence="1">
    <location>
        <begin position="28"/>
        <end position="190"/>
    </location>
</feature>
<feature type="compositionally biased region" description="Basic and acidic residues" evidence="1">
    <location>
        <begin position="553"/>
        <end position="570"/>
    </location>
</feature>
<dbReference type="GeneID" id="118418461"/>
<dbReference type="InterPro" id="IPR022096">
    <property type="entry name" value="SBF1/SBF2"/>
</dbReference>
<sequence length="698" mass="77063">MSASDMASKLSGMSFAFGLRTQFAELVKRTKDQMDESEESEQPPSEETAESATTEEKQEATASPASPEQQAAEKAEPTGDNISQHKSPEEKPRSVRDMIARFQGGDSGGSSPRKSRPKEPSKPSPEPPAKDKQREVVKKEGEKPKEEKIATKAGVTAVASKPPATEQTSTVGSKPTEHVEQASEKPAMNLVTRAIRGIEQKAETVLNKQKDTPVVVPVTKEKEVAPVVTESKPKEAPPVEPSNSKTEKQTEPVEETSTVEVRGKDPDIAKPVQKVPAHRKQRSVEKQTRQERNQEVKKETPVALVSQESPPVQQVQADQPPPSEDQGKGAVPQKAPPEAGKGGKAEVPSHLAVRKAKKIIPRDRSSSYDPESDHSGDGTSSDEGPASRAGSVIMSSPEPSPDEEEMGCKTFMEMFVSNVFNGSPVGPDEQSHFGEMCRKPAGRKWFARQVNSERCNTKCVSETTFYRLVQCFAIALFECGEADDFIPAKILMNMCFTFYYEVDQPEPGKEQKVFLYMYLKDQPVWKSIRFWNAAFFESVQHERTQRGAPSTREGWRSLSSEERQDSHKANENITFGQLGTFTSNMVAFGLSKDLILEFLRKQSIIGNLSSDQYDMLKEHVEKEEVIRQSQPENPHSPAPTPSPVAETPPAPADKESPQRERNNSGSKMLTAGLSSLRKISTSLKTWKTSNGNKEKEKE</sequence>
<feature type="region of interest" description="Disordered" evidence="1">
    <location>
        <begin position="542"/>
        <end position="571"/>
    </location>
</feature>
<keyword evidence="3" id="KW-1185">Reference proteome</keyword>
<reference evidence="4 5" key="2">
    <citation type="submission" date="2025-04" db="UniProtKB">
        <authorList>
            <consortium name="RefSeq"/>
        </authorList>
    </citation>
    <scope>IDENTIFICATION</scope>
    <source>
        <strain evidence="4 5">S238N-H82</strain>
        <tissue evidence="4 5">Testes</tissue>
    </source>
</reference>
<accession>A0A9J7LDQ2</accession>
<feature type="compositionally biased region" description="Basic and acidic residues" evidence="1">
    <location>
        <begin position="282"/>
        <end position="300"/>
    </location>
</feature>
<protein>
    <submittedName>
        <fullName evidence="4 5">Neurofilament heavy polypeptide-like isoform X1</fullName>
    </submittedName>
</protein>
<dbReference type="RefSeq" id="XP_035680285.1">
    <property type="nucleotide sequence ID" value="XM_035824392.1"/>
</dbReference>
<feature type="compositionally biased region" description="Low complexity" evidence="1">
    <location>
        <begin position="42"/>
        <end position="52"/>
    </location>
</feature>